<feature type="region of interest" description="Disordered" evidence="1">
    <location>
        <begin position="358"/>
        <end position="398"/>
    </location>
</feature>
<evidence type="ECO:0000313" key="3">
    <source>
        <dbReference type="EMBL" id="GLC57007.1"/>
    </source>
</evidence>
<dbReference type="InterPro" id="IPR004154">
    <property type="entry name" value="Anticodon-bd"/>
</dbReference>
<dbReference type="SUPFAM" id="SSF53335">
    <property type="entry name" value="S-adenosyl-L-methionine-dependent methyltransferases"/>
    <property type="match status" value="1"/>
</dbReference>
<dbReference type="InterPro" id="IPR012677">
    <property type="entry name" value="Nucleotide-bd_a/b_plait_sf"/>
</dbReference>
<dbReference type="InterPro" id="IPR029063">
    <property type="entry name" value="SAM-dependent_MTases_sf"/>
</dbReference>
<name>A0A9W6BSN7_9CHLO</name>
<dbReference type="PANTHER" id="PTHR14741:SF32">
    <property type="entry name" value="TRIMETHYLGUANOSINE SYNTHASE"/>
    <property type="match status" value="1"/>
</dbReference>
<feature type="compositionally biased region" description="Gly residues" evidence="1">
    <location>
        <begin position="540"/>
        <end position="549"/>
    </location>
</feature>
<feature type="compositionally biased region" description="Low complexity" evidence="1">
    <location>
        <begin position="856"/>
        <end position="866"/>
    </location>
</feature>
<gene>
    <name evidence="3" type="primary">PLEST003172</name>
    <name evidence="3" type="ORF">PLESTB_001172700</name>
</gene>
<evidence type="ECO:0000256" key="1">
    <source>
        <dbReference type="SAM" id="MobiDB-lite"/>
    </source>
</evidence>
<feature type="compositionally biased region" description="Acidic residues" evidence="1">
    <location>
        <begin position="512"/>
        <end position="522"/>
    </location>
</feature>
<feature type="region of interest" description="Disordered" evidence="1">
    <location>
        <begin position="841"/>
        <end position="870"/>
    </location>
</feature>
<accession>A0A9W6BSN7</accession>
<feature type="compositionally biased region" description="Low complexity" evidence="1">
    <location>
        <begin position="471"/>
        <end position="484"/>
    </location>
</feature>
<feature type="region of interest" description="Disordered" evidence="1">
    <location>
        <begin position="259"/>
        <end position="283"/>
    </location>
</feature>
<protein>
    <recommendedName>
        <fullName evidence="2">Anticodon-binding domain-containing protein</fullName>
    </recommendedName>
</protein>
<dbReference type="AlphaFoldDB" id="A0A9W6BSN7"/>
<dbReference type="GO" id="GO:0071164">
    <property type="term" value="F:RNA cap trimethylguanosine synthase activity"/>
    <property type="evidence" value="ECO:0007669"/>
    <property type="project" value="TreeGrafter"/>
</dbReference>
<feature type="compositionally biased region" description="Gly residues" evidence="1">
    <location>
        <begin position="1024"/>
        <end position="1046"/>
    </location>
</feature>
<dbReference type="Proteomes" id="UP001165080">
    <property type="component" value="Unassembled WGS sequence"/>
</dbReference>
<feature type="region of interest" description="Disordered" evidence="1">
    <location>
        <begin position="58"/>
        <end position="80"/>
    </location>
</feature>
<feature type="compositionally biased region" description="Polar residues" evidence="1">
    <location>
        <begin position="259"/>
        <end position="270"/>
    </location>
</feature>
<feature type="region of interest" description="Disordered" evidence="1">
    <location>
        <begin position="507"/>
        <end position="549"/>
    </location>
</feature>
<dbReference type="Gene3D" id="3.30.70.330">
    <property type="match status" value="1"/>
</dbReference>
<feature type="compositionally biased region" description="Gly residues" evidence="1">
    <location>
        <begin position="373"/>
        <end position="390"/>
    </location>
</feature>
<dbReference type="EMBL" id="BRXU01000017">
    <property type="protein sequence ID" value="GLC57007.1"/>
    <property type="molecule type" value="Genomic_DNA"/>
</dbReference>
<feature type="compositionally biased region" description="Gly residues" evidence="1">
    <location>
        <begin position="1083"/>
        <end position="1096"/>
    </location>
</feature>
<evidence type="ECO:0000313" key="4">
    <source>
        <dbReference type="Proteomes" id="UP001165080"/>
    </source>
</evidence>
<feature type="region of interest" description="Disordered" evidence="1">
    <location>
        <begin position="468"/>
        <end position="492"/>
    </location>
</feature>
<feature type="compositionally biased region" description="Acidic residues" evidence="1">
    <location>
        <begin position="1060"/>
        <end position="1078"/>
    </location>
</feature>
<keyword evidence="4" id="KW-1185">Reference proteome</keyword>
<evidence type="ECO:0000259" key="2">
    <source>
        <dbReference type="Pfam" id="PF03129"/>
    </source>
</evidence>
<feature type="domain" description="Anticodon-binding" evidence="2">
    <location>
        <begin position="111"/>
        <end position="166"/>
    </location>
</feature>
<feature type="region of interest" description="Disordered" evidence="1">
    <location>
        <begin position="199"/>
        <end position="231"/>
    </location>
</feature>
<sequence length="1140" mass="113292">MATGTLRVLSFRTSAGETVRAHDCICWRHLEGRPCRTAQERQLAQAFDAVIIPVISSGHGGASKRARKAPSGRLPATGAANSAAAQDVVDLNVQGDGRGGATHDFVDREGLLACCAAAQAALQASGLRANVDDCPRQTPGAKYHAWENRGVGLRIEVGSREAASGTFCLALHPSLAHLMPAAAAAAAAVELPAQASAAGAVPEGSLGPHPAPADLRAAATEGGRSGGRAGLRLGGFSPQQLVAACRAVVAQTQAQTRDQYQATAGSDSIRTTGGAPGGSVAPAADPAAATAAAAATGVSPQWCRKLHLWPHLVEAWGSTQSSVATLLAQLAAAQAGGGGGGGGGGGCGGGGSAPSAVAVAGGGRNDVHAAAPPGGGDRPGAGGTGNGDGAGDPPTGQRPCVAHLRHLLQLGRPCYCGRGHYSLQQLQEEVGRCYRESGSGSGAGLPQQQQQQIQQSAAVLEWIAPPQPKNRQQQRQRQQCQQRQEVGGSRGGGKILAAAAATKVEATAGAAADEEEAEEELGAGDSDVDGRTVTDDGDSDGGGGGSGNGGGGRVVLLVGNIPSAVRASVVQAELAAAFAPYGCCGVAVSRTRNGGSHGWARVALAESTAEATAAAAAEAVAALDGRLRLGGTPLTVSYSSGRLDTIFPYLPYVVRCAMRVDSTAAFSATDQATADKMTDLLAGLAERLILPPPPPPETAGRVLSAPQQPRPLLPLVLTDGTACCGGNALSYARRFERVVAVELDPDRAEDLRHNAALVRAWDDFRRAGSRAGLAGGTDAATAAAANGDSTAGGSSGPPEGGLGALEVMCGDYTRLTRSLRQDVVFMDPPWGGPQYCGAAVSGPAGDRHASGGGATAAGSPSAAAATSGGGRSTGAVGGAMEYGDAAFMLGQVPLSYMVSELLAGGAAGMVALKLPSRADAELRAMQARVRQLVAARLRGMGAAAAEAEVAEVGGGGSSPYHTHTCRRRLLGAEVTLGRSALVVFMLLPYKYGSRTPAGAGGTLRACGEGDGPVAADAGAVAADAGGGGEGRGSEGAEGGSPGGAGRAIGAAGAATRPGDLDSDEEEDGNGDDDTDSDEAEGRQGVGGGCGGGGPGARAGRPRRAAAAGSCTARVGLGAAFRAALRDWCSRLGLPYRLVCD</sequence>
<dbReference type="GO" id="GO:0005634">
    <property type="term" value="C:nucleus"/>
    <property type="evidence" value="ECO:0007669"/>
    <property type="project" value="TreeGrafter"/>
</dbReference>
<dbReference type="Pfam" id="PF03129">
    <property type="entry name" value="HGTP_anticodon"/>
    <property type="match status" value="1"/>
</dbReference>
<dbReference type="SUPFAM" id="SSF52954">
    <property type="entry name" value="Class II aaRS ABD-related"/>
    <property type="match status" value="1"/>
</dbReference>
<dbReference type="PANTHER" id="PTHR14741">
    <property type="entry name" value="S-ADENOSYLMETHIONINE-DEPENDENT METHYLTRANSFERASE RELATED"/>
    <property type="match status" value="1"/>
</dbReference>
<dbReference type="Gene3D" id="3.40.50.800">
    <property type="entry name" value="Anticodon-binding domain"/>
    <property type="match status" value="1"/>
</dbReference>
<proteinExistence type="predicted"/>
<organism evidence="3 4">
    <name type="scientific">Pleodorina starrii</name>
    <dbReference type="NCBI Taxonomy" id="330485"/>
    <lineage>
        <taxon>Eukaryota</taxon>
        <taxon>Viridiplantae</taxon>
        <taxon>Chlorophyta</taxon>
        <taxon>core chlorophytes</taxon>
        <taxon>Chlorophyceae</taxon>
        <taxon>CS clade</taxon>
        <taxon>Chlamydomonadales</taxon>
        <taxon>Volvocaceae</taxon>
        <taxon>Pleodorina</taxon>
    </lineage>
</organism>
<reference evidence="3 4" key="1">
    <citation type="journal article" date="2023" name="Commun. Biol.">
        <title>Reorganization of the ancestral sex-determining regions during the evolution of trioecy in Pleodorina starrii.</title>
        <authorList>
            <person name="Takahashi K."/>
            <person name="Suzuki S."/>
            <person name="Kawai-Toyooka H."/>
            <person name="Yamamoto K."/>
            <person name="Hamaji T."/>
            <person name="Ootsuki R."/>
            <person name="Yamaguchi H."/>
            <person name="Kawachi M."/>
            <person name="Higashiyama T."/>
            <person name="Nozaki H."/>
        </authorList>
    </citation>
    <scope>NUCLEOTIDE SEQUENCE [LARGE SCALE GENOMIC DNA]</scope>
    <source>
        <strain evidence="3 4">NIES-4479</strain>
    </source>
</reference>
<feature type="region of interest" description="Disordered" evidence="1">
    <location>
        <begin position="1020"/>
        <end position="1101"/>
    </location>
</feature>
<dbReference type="Gene3D" id="3.40.50.150">
    <property type="entry name" value="Vaccinia Virus protein VP39"/>
    <property type="match status" value="1"/>
</dbReference>
<comment type="caution">
    <text evidence="3">The sequence shown here is derived from an EMBL/GenBank/DDBJ whole genome shotgun (WGS) entry which is preliminary data.</text>
</comment>
<dbReference type="InterPro" id="IPR036621">
    <property type="entry name" value="Anticodon-bd_dom_sf"/>
</dbReference>